<accession>A0ABR8D2A5</accession>
<organism evidence="1 2">
    <name type="scientific">Anabaena azotica FACHB-119</name>
    <dbReference type="NCBI Taxonomy" id="947527"/>
    <lineage>
        <taxon>Bacteria</taxon>
        <taxon>Bacillati</taxon>
        <taxon>Cyanobacteriota</taxon>
        <taxon>Cyanophyceae</taxon>
        <taxon>Nostocales</taxon>
        <taxon>Nostocaceae</taxon>
        <taxon>Anabaena</taxon>
        <taxon>Anabaena azotica</taxon>
    </lineage>
</organism>
<dbReference type="Gene3D" id="3.30.310.110">
    <property type="entry name" value="XisI-like"/>
    <property type="match status" value="1"/>
</dbReference>
<dbReference type="Proteomes" id="UP000661112">
    <property type="component" value="Unassembled WGS sequence"/>
</dbReference>
<evidence type="ECO:0000313" key="2">
    <source>
        <dbReference type="Proteomes" id="UP000661112"/>
    </source>
</evidence>
<comment type="caution">
    <text evidence="1">The sequence shown here is derived from an EMBL/GenBank/DDBJ whole genome shotgun (WGS) entry which is preliminary data.</text>
</comment>
<evidence type="ECO:0000313" key="1">
    <source>
        <dbReference type="EMBL" id="MBD2501310.1"/>
    </source>
</evidence>
<protein>
    <submittedName>
        <fullName evidence="1">XisI protein</fullName>
    </submittedName>
</protein>
<dbReference type="Pfam" id="PF08869">
    <property type="entry name" value="XisI"/>
    <property type="match status" value="1"/>
</dbReference>
<dbReference type="InterPro" id="IPR014968">
    <property type="entry name" value="XisI"/>
</dbReference>
<dbReference type="EMBL" id="JACJSG010000013">
    <property type="protein sequence ID" value="MBD2501310.1"/>
    <property type="molecule type" value="Genomic_DNA"/>
</dbReference>
<dbReference type="InterPro" id="IPR035943">
    <property type="entry name" value="XisI-like_sf"/>
</dbReference>
<dbReference type="CDD" id="cd16382">
    <property type="entry name" value="XisI-like"/>
    <property type="match status" value="1"/>
</dbReference>
<proteinExistence type="predicted"/>
<reference evidence="1 2" key="1">
    <citation type="journal article" date="2020" name="ISME J.">
        <title>Comparative genomics reveals insights into cyanobacterial evolution and habitat adaptation.</title>
        <authorList>
            <person name="Chen M.Y."/>
            <person name="Teng W.K."/>
            <person name="Zhao L."/>
            <person name="Hu C.X."/>
            <person name="Zhou Y.K."/>
            <person name="Han B.P."/>
            <person name="Song L.R."/>
            <person name="Shu W.S."/>
        </authorList>
    </citation>
    <scope>NUCLEOTIDE SEQUENCE [LARGE SCALE GENOMIC DNA]</scope>
    <source>
        <strain evidence="1 2">FACHB-119</strain>
    </source>
</reference>
<sequence>MDRLTHYQNLIKQILTEYQKISAQIPDIDIDEELIFDDERSQYLWFNIGWKQGKRVKGISVYTRIKNENIYIEEDWTEEGIATELMRLGVPASDIVLAFQPPEVRQYTEFATA</sequence>
<dbReference type="SUPFAM" id="SSF143847">
    <property type="entry name" value="XisI-like"/>
    <property type="match status" value="1"/>
</dbReference>
<keyword evidence="2" id="KW-1185">Reference proteome</keyword>
<dbReference type="RefSeq" id="WP_190471846.1">
    <property type="nucleotide sequence ID" value="NZ_JACJSG010000013.1"/>
</dbReference>
<gene>
    <name evidence="1" type="ORF">H6G83_11990</name>
</gene>
<name>A0ABR8D2A5_9NOST</name>